<dbReference type="eggNOG" id="arCOG01829">
    <property type="taxonomic scope" value="Archaea"/>
</dbReference>
<sequence precursor="true">MTRGVRGISEVTAIIVMIMIAVVAAFGVKSYIDYQSSKLPSTDIAVARYTVSYSAPGTGVVALVVSNLLPGGLNVTSVTIVLSNGTQVTPQMTPLTAGGRSDVYLVLPVSLQPGVSVSKVLVGVTDLSSGRSQVVFAAGG</sequence>
<evidence type="ECO:0000256" key="1">
    <source>
        <dbReference type="SAM" id="Phobius"/>
    </source>
</evidence>
<keyword evidence="2" id="KW-0282">Flagellum</keyword>
<keyword evidence="1" id="KW-0472">Membrane</keyword>
<reference evidence="2 3" key="2">
    <citation type="journal article" date="2011" name="Stand. Genomic Sci.">
        <title>Complete genome sequence of Desulfurococcus mucosus type strain (O7/1).</title>
        <authorList>
            <person name="Wirth R."/>
            <person name="Chertkov O."/>
            <person name="Held B."/>
            <person name="Lapidus A."/>
            <person name="Nolan M."/>
            <person name="Lucas S."/>
            <person name="Hammon N."/>
            <person name="Deshpande S."/>
            <person name="Cheng J.F."/>
            <person name="Tapia R."/>
            <person name="Han C."/>
            <person name="Goodwin L."/>
            <person name="Pitluck S."/>
            <person name="Liolios K."/>
            <person name="Ioanna P."/>
            <person name="Ivanova N."/>
            <person name="Mavromatis K."/>
            <person name="Mikhailova N."/>
            <person name="Pati A."/>
            <person name="Chen A."/>
            <person name="Palaniappan K."/>
            <person name="Land M."/>
            <person name="Hauser L."/>
            <person name="Chang Y.J."/>
            <person name="Jeffries C.D."/>
            <person name="Bilek Y."/>
            <person name="Hader T."/>
            <person name="Rohde M."/>
            <person name="Spring S."/>
            <person name="Sikorski J."/>
            <person name="Goker M."/>
            <person name="Woyke T."/>
            <person name="Bristow J."/>
            <person name="Eisen J.A."/>
            <person name="Markowitz V."/>
            <person name="Hugenholtz P."/>
            <person name="Kyrpides N.C."/>
            <person name="Klenk H.P."/>
        </authorList>
    </citation>
    <scope>NUCLEOTIDE SEQUENCE [LARGE SCALE GENOMIC DNA]</scope>
    <source>
        <strain evidence="3">ATCC 35584 / DSM 2162 / JCM 9187 / O7/1</strain>
    </source>
</reference>
<dbReference type="AlphaFoldDB" id="E8R8G5"/>
<evidence type="ECO:0000313" key="3">
    <source>
        <dbReference type="Proteomes" id="UP000001068"/>
    </source>
</evidence>
<reference evidence="3" key="1">
    <citation type="submission" date="2010-11" db="EMBL/GenBank/DDBJ databases">
        <title>The complete genome of Desulfurococcus mucosus DSM 2162.</title>
        <authorList>
            <consortium name="US DOE Joint Genome Institute (JGI-PGF)"/>
            <person name="Lucas S."/>
            <person name="Copeland A."/>
            <person name="Lapidus A."/>
            <person name="Bruce D."/>
            <person name="Goodwin L."/>
            <person name="Pitluck S."/>
            <person name="Kyrpides N."/>
            <person name="Mavromatis K."/>
            <person name="Pagani I."/>
            <person name="Ivanova N."/>
            <person name="Ovchinnikova G."/>
            <person name="Chertkov O."/>
            <person name="Held B."/>
            <person name="Brettin T."/>
            <person name="Detter J.C."/>
            <person name="Tapia R."/>
            <person name="Han C."/>
            <person name="Land M."/>
            <person name="Hauser L."/>
            <person name="Markowitz V."/>
            <person name="Cheng J.-F."/>
            <person name="Hugenholtz P."/>
            <person name="Woyke T."/>
            <person name="Wu D."/>
            <person name="Wirth R."/>
            <person name="Bilek Y."/>
            <person name="Hader T."/>
            <person name="Klenk H.-P."/>
            <person name="Eisen J.A."/>
        </authorList>
    </citation>
    <scope>NUCLEOTIDE SEQUENCE [LARGE SCALE GENOMIC DNA]</scope>
    <source>
        <strain evidence="3">ATCC 35584 / DSM 2162 / JCM 9187 / O7/1</strain>
    </source>
</reference>
<dbReference type="GeneID" id="10153171"/>
<keyword evidence="1" id="KW-0812">Transmembrane</keyword>
<organism evidence="2 3">
    <name type="scientific">Desulfurococcus mucosus (strain ATCC 35584 / DSM 2162 / JCM 9187 / O7/1)</name>
    <dbReference type="NCBI Taxonomy" id="765177"/>
    <lineage>
        <taxon>Archaea</taxon>
        <taxon>Thermoproteota</taxon>
        <taxon>Thermoprotei</taxon>
        <taxon>Desulfurococcales</taxon>
        <taxon>Desulfurococcaceae</taxon>
        <taxon>Desulfurococcus</taxon>
    </lineage>
</organism>
<dbReference type="RefSeq" id="WP_013562013.1">
    <property type="nucleotide sequence ID" value="NC_014961.1"/>
</dbReference>
<keyword evidence="3" id="KW-1185">Reference proteome</keyword>
<keyword evidence="1" id="KW-1133">Transmembrane helix</keyword>
<evidence type="ECO:0000313" key="2">
    <source>
        <dbReference type="EMBL" id="ADV64791.1"/>
    </source>
</evidence>
<proteinExistence type="predicted"/>
<feature type="transmembrane region" description="Helical" evidence="1">
    <location>
        <begin position="12"/>
        <end position="32"/>
    </location>
</feature>
<dbReference type="HOGENOM" id="CLU_1830512_0_0_2"/>
<dbReference type="KEGG" id="dmu:Desmu_0478"/>
<name>E8R8G5_DESM0</name>
<dbReference type="NCBIfam" id="TIGR02537">
    <property type="entry name" value="arch_flag_Nterm"/>
    <property type="match status" value="1"/>
</dbReference>
<dbReference type="EMBL" id="CP002363">
    <property type="protein sequence ID" value="ADV64791.1"/>
    <property type="molecule type" value="Genomic_DNA"/>
</dbReference>
<dbReference type="STRING" id="765177.Desmu_0478"/>
<gene>
    <name evidence="2" type="ordered locus">Desmu_0478</name>
</gene>
<dbReference type="InterPro" id="IPR013373">
    <property type="entry name" value="Flagellin/pilin_N_arc"/>
</dbReference>
<protein>
    <submittedName>
        <fullName evidence="2">Flagellar protein G</fullName>
    </submittedName>
</protein>
<accession>E8R8G5</accession>
<dbReference type="OrthoDB" id="378422at2157"/>
<keyword evidence="2" id="KW-0969">Cilium</keyword>
<dbReference type="Proteomes" id="UP000001068">
    <property type="component" value="Chromosome"/>
</dbReference>
<keyword evidence="2" id="KW-0966">Cell projection</keyword>